<gene>
    <name evidence="1" type="ORF">GX888_00975</name>
</gene>
<evidence type="ECO:0000313" key="2">
    <source>
        <dbReference type="Proteomes" id="UP000564033"/>
    </source>
</evidence>
<comment type="caution">
    <text evidence="1">The sequence shown here is derived from an EMBL/GenBank/DDBJ whole genome shotgun (WGS) entry which is preliminary data.</text>
</comment>
<sequence>MFRDSRGEIDDITELLTSGEVEIDSVKYLYSYEEDVVATDRVFAFQEINTSSTHLFQLVPTEGEKNSDYQRLLNSLNMQDPKVYRELINTGKSLMERVEGIDIS</sequence>
<accession>A0A847VCV5</accession>
<dbReference type="EMBL" id="JAAZIL010000025">
    <property type="protein sequence ID" value="NLZ24309.1"/>
    <property type="molecule type" value="Genomic_DNA"/>
</dbReference>
<reference evidence="1 2" key="1">
    <citation type="journal article" date="2020" name="Biotechnol. Biofuels">
        <title>New insights from the biogas microbiome by comprehensive genome-resolved metagenomics of nearly 1600 species originating from multiple anaerobic digesters.</title>
        <authorList>
            <person name="Campanaro S."/>
            <person name="Treu L."/>
            <person name="Rodriguez-R L.M."/>
            <person name="Kovalovszki A."/>
            <person name="Ziels R.M."/>
            <person name="Maus I."/>
            <person name="Zhu X."/>
            <person name="Kougias P.G."/>
            <person name="Basile A."/>
            <person name="Luo G."/>
            <person name="Schluter A."/>
            <person name="Konstantinidis K.T."/>
            <person name="Angelidaki I."/>
        </authorList>
    </citation>
    <scope>NUCLEOTIDE SEQUENCE [LARGE SCALE GENOMIC DNA]</scope>
    <source>
        <strain evidence="1">AS19jrsBPTG_9</strain>
    </source>
</reference>
<dbReference type="Proteomes" id="UP000564033">
    <property type="component" value="Unassembled WGS sequence"/>
</dbReference>
<dbReference type="AlphaFoldDB" id="A0A847VCV5"/>
<protein>
    <submittedName>
        <fullName evidence="1">Uncharacterized protein</fullName>
    </submittedName>
</protein>
<proteinExistence type="predicted"/>
<name>A0A847VCV5_9BACT</name>
<evidence type="ECO:0000313" key="1">
    <source>
        <dbReference type="EMBL" id="NLZ24309.1"/>
    </source>
</evidence>
<feature type="non-terminal residue" evidence="1">
    <location>
        <position position="104"/>
    </location>
</feature>
<organism evidence="1 2">
    <name type="scientific">Candidatus Dojkabacteria bacterium</name>
    <dbReference type="NCBI Taxonomy" id="2099670"/>
    <lineage>
        <taxon>Bacteria</taxon>
        <taxon>Candidatus Dojkabacteria</taxon>
    </lineage>
</organism>